<feature type="domain" description="Condensin II complex subunit H2 N-terminal" evidence="2">
    <location>
        <begin position="31"/>
        <end position="114"/>
    </location>
</feature>
<dbReference type="GO" id="GO:0003682">
    <property type="term" value="F:chromatin binding"/>
    <property type="evidence" value="ECO:0007669"/>
    <property type="project" value="TreeGrafter"/>
</dbReference>
<dbReference type="GO" id="GO:0005634">
    <property type="term" value="C:nucleus"/>
    <property type="evidence" value="ECO:0007669"/>
    <property type="project" value="TreeGrafter"/>
</dbReference>
<feature type="region of interest" description="Disordered" evidence="1">
    <location>
        <begin position="1"/>
        <end position="21"/>
    </location>
</feature>
<dbReference type="Pfam" id="PF06278">
    <property type="entry name" value="CNDH2_N"/>
    <property type="match status" value="1"/>
</dbReference>
<evidence type="ECO:0000313" key="3">
    <source>
        <dbReference type="EMBL" id="VVD05089.1"/>
    </source>
</evidence>
<protein>
    <recommendedName>
        <fullName evidence="2">Condensin II complex subunit H2 N-terminal domain-containing protein</fullName>
    </recommendedName>
</protein>
<dbReference type="GO" id="GO:0051306">
    <property type="term" value="P:mitotic sister chromatid separation"/>
    <property type="evidence" value="ECO:0007669"/>
    <property type="project" value="TreeGrafter"/>
</dbReference>
<dbReference type="PANTHER" id="PTHR14324">
    <property type="entry name" value="CONDENSIN-2 COMPLEX SUBUNIT H2"/>
    <property type="match status" value="1"/>
</dbReference>
<dbReference type="AlphaFoldDB" id="A0A5E4R7A8"/>
<name>A0A5E4R7A8_9NEOP</name>
<dbReference type="InterPro" id="IPR031739">
    <property type="entry name" value="Ncaph2"/>
</dbReference>
<proteinExistence type="predicted"/>
<dbReference type="Proteomes" id="UP000324832">
    <property type="component" value="Unassembled WGS sequence"/>
</dbReference>
<feature type="compositionally biased region" description="Basic and acidic residues" evidence="1">
    <location>
        <begin position="1"/>
        <end position="19"/>
    </location>
</feature>
<accession>A0A5E4R7A8</accession>
<evidence type="ECO:0000259" key="2">
    <source>
        <dbReference type="Pfam" id="PF06278"/>
    </source>
</evidence>
<dbReference type="GO" id="GO:0000796">
    <property type="term" value="C:condensin complex"/>
    <property type="evidence" value="ECO:0007669"/>
    <property type="project" value="TreeGrafter"/>
</dbReference>
<evidence type="ECO:0000256" key="1">
    <source>
        <dbReference type="SAM" id="MobiDB-lite"/>
    </source>
</evidence>
<reference evidence="3 4" key="1">
    <citation type="submission" date="2017-07" db="EMBL/GenBank/DDBJ databases">
        <authorList>
            <person name="Talla V."/>
            <person name="Backstrom N."/>
        </authorList>
    </citation>
    <scope>NUCLEOTIDE SEQUENCE [LARGE SCALE GENOMIC DNA]</scope>
</reference>
<gene>
    <name evidence="3" type="ORF">LSINAPIS_LOCUS14702</name>
</gene>
<dbReference type="GO" id="GO:0010032">
    <property type="term" value="P:meiotic chromosome condensation"/>
    <property type="evidence" value="ECO:0007669"/>
    <property type="project" value="TreeGrafter"/>
</dbReference>
<evidence type="ECO:0000313" key="4">
    <source>
        <dbReference type="Proteomes" id="UP000324832"/>
    </source>
</evidence>
<feature type="non-terminal residue" evidence="3">
    <location>
        <position position="415"/>
    </location>
</feature>
<organism evidence="3 4">
    <name type="scientific">Leptidea sinapis</name>
    <dbReference type="NCBI Taxonomy" id="189913"/>
    <lineage>
        <taxon>Eukaryota</taxon>
        <taxon>Metazoa</taxon>
        <taxon>Ecdysozoa</taxon>
        <taxon>Arthropoda</taxon>
        <taxon>Hexapoda</taxon>
        <taxon>Insecta</taxon>
        <taxon>Pterygota</taxon>
        <taxon>Neoptera</taxon>
        <taxon>Endopterygota</taxon>
        <taxon>Lepidoptera</taxon>
        <taxon>Glossata</taxon>
        <taxon>Ditrysia</taxon>
        <taxon>Papilionoidea</taxon>
        <taxon>Pieridae</taxon>
        <taxon>Dismorphiinae</taxon>
        <taxon>Leptidea</taxon>
    </lineage>
</organism>
<dbReference type="PANTHER" id="PTHR14324:SF3">
    <property type="entry name" value="CONDENSIN-2 COMPLEX SUBUNIT H2"/>
    <property type="match status" value="1"/>
</dbReference>
<keyword evidence="4" id="KW-1185">Reference proteome</keyword>
<sequence length="415" mass="47087">MEAVAKDSRKNQQSREKRWSMTSQRLEEIIAQLLKPIRDYRRSFDTDQSTLLEEYLTEVGLHALDGEQEDISVIPNFAEVALLLEHSATHYSKKVDCLYQQVLNVSENLNNDILDEVDHNDADQAGPSGSGDRGRERRLDRREEFELIHVEESAAATRRDVPGRPPPTLPRLYIELEPRQLTEYDSQLVDYDGEPIGLLTDYHLGWRLQNGLLIEELDDGTRTETDCIDGPIRDDKINVEMPDEHIIDGTIKDEHIIDSTKQDENIIDSTKQDEHNITDSTVLDADTTAGTVQVTDTTDGILQDSESPELSLLLSPRPLSAPLPSPLMGDEFPAPLRFSTPLPPLRKTGRKRKLDMSSIAEGFLTKLLDSPARQLARWREFEVPRAWLERVVSRRCGIVRAERQLQARLRSGVPS</sequence>
<dbReference type="InterPro" id="IPR009378">
    <property type="entry name" value="H2_N"/>
</dbReference>
<dbReference type="EMBL" id="FZQP02006928">
    <property type="protein sequence ID" value="VVD05089.1"/>
    <property type="molecule type" value="Genomic_DNA"/>
</dbReference>
<feature type="region of interest" description="Disordered" evidence="1">
    <location>
        <begin position="117"/>
        <end position="138"/>
    </location>
</feature>